<reference evidence="2" key="1">
    <citation type="journal article" date="2008" name="Nat. Genet.">
        <title>The Pristionchus pacificus genome provides a unique perspective on nematode lifestyle and parasitism.</title>
        <authorList>
            <person name="Dieterich C."/>
            <person name="Clifton S.W."/>
            <person name="Schuster L.N."/>
            <person name="Chinwalla A."/>
            <person name="Delehaunty K."/>
            <person name="Dinkelacker I."/>
            <person name="Fulton L."/>
            <person name="Fulton R."/>
            <person name="Godfrey J."/>
            <person name="Minx P."/>
            <person name="Mitreva M."/>
            <person name="Roeseler W."/>
            <person name="Tian H."/>
            <person name="Witte H."/>
            <person name="Yang S.P."/>
            <person name="Wilson R.K."/>
            <person name="Sommer R.J."/>
        </authorList>
    </citation>
    <scope>NUCLEOTIDE SEQUENCE [LARGE SCALE GENOMIC DNA]</scope>
    <source>
        <strain evidence="2">PS312</strain>
    </source>
</reference>
<evidence type="ECO:0000313" key="2">
    <source>
        <dbReference type="Proteomes" id="UP000005239"/>
    </source>
</evidence>
<dbReference type="AlphaFoldDB" id="A0A2A6CKK5"/>
<dbReference type="SUPFAM" id="SSF81383">
    <property type="entry name" value="F-box domain"/>
    <property type="match status" value="1"/>
</dbReference>
<keyword evidence="2" id="KW-1185">Reference proteome</keyword>
<evidence type="ECO:0000313" key="1">
    <source>
        <dbReference type="EnsemblMetazoa" id="PPA30971.1"/>
    </source>
</evidence>
<dbReference type="EnsemblMetazoa" id="PPA30971.1">
    <property type="protein sequence ID" value="PPA30971.1"/>
    <property type="gene ID" value="WBGene00203836"/>
</dbReference>
<accession>A0A2A6CKK5</accession>
<dbReference type="Proteomes" id="UP000005239">
    <property type="component" value="Unassembled WGS sequence"/>
</dbReference>
<name>A0A2A6CKK5_PRIPA</name>
<protein>
    <submittedName>
        <fullName evidence="1">F-box domain-containing protein</fullName>
    </submittedName>
</protein>
<dbReference type="InterPro" id="IPR001810">
    <property type="entry name" value="F-box_dom"/>
</dbReference>
<dbReference type="InterPro" id="IPR036047">
    <property type="entry name" value="F-box-like_dom_sf"/>
</dbReference>
<dbReference type="PROSITE" id="PS50181">
    <property type="entry name" value="FBOX"/>
    <property type="match status" value="1"/>
</dbReference>
<dbReference type="CDD" id="cd09917">
    <property type="entry name" value="F-box_SF"/>
    <property type="match status" value="1"/>
</dbReference>
<organism evidence="1 2">
    <name type="scientific">Pristionchus pacificus</name>
    <name type="common">Parasitic nematode worm</name>
    <dbReference type="NCBI Taxonomy" id="54126"/>
    <lineage>
        <taxon>Eukaryota</taxon>
        <taxon>Metazoa</taxon>
        <taxon>Ecdysozoa</taxon>
        <taxon>Nematoda</taxon>
        <taxon>Chromadorea</taxon>
        <taxon>Rhabditida</taxon>
        <taxon>Rhabditina</taxon>
        <taxon>Diplogasteromorpha</taxon>
        <taxon>Diplogasteroidea</taxon>
        <taxon>Neodiplogasteridae</taxon>
        <taxon>Pristionchus</taxon>
    </lineage>
</organism>
<gene>
    <name evidence="1" type="primary">WBGene00203836</name>
</gene>
<proteinExistence type="predicted"/>
<reference evidence="1" key="2">
    <citation type="submission" date="2022-06" db="UniProtKB">
        <authorList>
            <consortium name="EnsemblMetazoa"/>
        </authorList>
    </citation>
    <scope>IDENTIFICATION</scope>
    <source>
        <strain evidence="1">PS312</strain>
    </source>
</reference>
<accession>A0A8R1UII7</accession>
<sequence>MKSIYDLPPEMLDEIFAYLSLNDKLRMRAVASWLNNFLLPIIPELIAPEQCVISSILLSQLDTSVEILAMMDQNETALHFVPLIDKVTEISKIKKTLPETGVFCSLTCSNSRKDFSLFLNARIGLLRIDPKLPFRLTSTNINWLRTMLNGCEVDTISLVVGNGTVRNIELIPELLTDLKTTHLELILQDRGRHDLLRALRESEFARKLSNTYVKKISLGAERLFDERSPLDEVKPQSDDYEIIEQFLSSGVSQIVMDMRDVDYRQKDFDEEKLQLFMKNLCKTNRSVCITLRNRKPGEFFNLRRLSYGPLRAVASRIFRENSGPRYEVTVFLSADYSSFPWTELRIRTIEN</sequence>